<evidence type="ECO:0000256" key="4">
    <source>
        <dbReference type="ARBA" id="ARBA00022679"/>
    </source>
</evidence>
<feature type="compositionally biased region" description="Low complexity" evidence="8">
    <location>
        <begin position="392"/>
        <end position="417"/>
    </location>
</feature>
<feature type="compositionally biased region" description="Polar residues" evidence="8">
    <location>
        <begin position="645"/>
        <end position="656"/>
    </location>
</feature>
<evidence type="ECO:0000313" key="11">
    <source>
        <dbReference type="EMBL" id="TFY72760.1"/>
    </source>
</evidence>
<sequence length="944" mass="106187">MNLARHSITPTNPVLLFDIRLDSDCRIFTTSTPAGFAIYRTYPLQLLRKHEVTGGTLAAVVPLHTSSLLFLLGGGRSPRYPPNKVILWDEVTGQEVAELEFREKVRGLACRRGWLAVALRRRVVAFEVGKAVTRYAEWDTCDNPRGLLTLATGTSATLLAIPGRQTGHVQLIHLPPCRPPESAEPPPAPPQRTISAAAGKHSQTIIVAHNTALTTLAVPPSGRLLATTSLRGTLVRIWDTATGKQIRELRRGSDQAEIYGVAFRPDESEICVWSDKGTIHIFALTIGSGTSNRQSTLSSLTSYLPLPKYFESEWSYAQFRIPTQSSHISLSQQTSRRNNDTEQVEEEKCTVGWIDVPTDESNPRSDAAPAVEYQLVALTYTGGWYRLALPNSATSSTQTSSTRSGVPTSPTSAPAPSIRSHNMPRHRSGSGSSYASRLDKGKGKEADKEKEKKESRDCLLKEFRRFAIVRLDKRVRYTRSCTGKRHGHSDNKTPRRWLERHVCYSFHNTATRSVGVDVWLLLSARKEKRREDQRHGSDPSASAAILRGWYSGIMYHGCPLTDMQVYQKMIDRGWRRSGTYCYKPDLKRSCCPQYIIKLDALEFKPSKSQRKLINRWNRYVCTVEEKEIKGRGSDHKGKKVDRQSNKGSSSAPSFVSSIHASERQFLSKPEAETAQEFEVTLEPSSFTEEKFALYESYEANIHKREHVRRSGFKSFLIESPLRREPISYARPRPAHLPTEYGAYHQLYRLNGKLIAMGVIDILPNCVSSVYFMWEKSYEHYSLGKLSALREAALAREIHDAGVPQMGWLYMGFYIHTCQKMRYKGEYSPSYLADPEEFSWHPLTDCKRLLDVHRYACFAHPEHSITGPASITSEADADANPEPELPPNADLKQIYAVYIGDGGRPTAMPIRMSPDWSRKSTRATIVSVIRALGIALAKEVFFVME</sequence>
<dbReference type="InterPro" id="IPR007472">
    <property type="entry name" value="N-end_Aminoacyl_Trfase_C"/>
</dbReference>
<feature type="region of interest" description="Disordered" evidence="8">
    <location>
        <begin position="327"/>
        <end position="348"/>
    </location>
</feature>
<evidence type="ECO:0000256" key="2">
    <source>
        <dbReference type="ARBA" id="ARBA00012025"/>
    </source>
</evidence>
<name>A0A4Y9ZF07_9AGAM</name>
<dbReference type="InterPro" id="IPR015943">
    <property type="entry name" value="WD40/YVTN_repeat-like_dom_sf"/>
</dbReference>
<gene>
    <name evidence="11" type="ORF">EVG20_g268</name>
</gene>
<feature type="region of interest" description="Disordered" evidence="8">
    <location>
        <begin position="867"/>
        <end position="887"/>
    </location>
</feature>
<dbReference type="GO" id="GO:0004057">
    <property type="term" value="F:arginyl-tRNA--protein transferase activity"/>
    <property type="evidence" value="ECO:0007669"/>
    <property type="project" value="UniProtKB-EC"/>
</dbReference>
<keyword evidence="3" id="KW-0853">WD repeat</keyword>
<feature type="region of interest" description="Disordered" evidence="8">
    <location>
        <begin position="630"/>
        <end position="656"/>
    </location>
</feature>
<dbReference type="InterPro" id="IPR001680">
    <property type="entry name" value="WD40_rpt"/>
</dbReference>
<dbReference type="GO" id="GO:0005737">
    <property type="term" value="C:cytoplasm"/>
    <property type="evidence" value="ECO:0007669"/>
    <property type="project" value="TreeGrafter"/>
</dbReference>
<reference evidence="11 12" key="1">
    <citation type="submission" date="2019-02" db="EMBL/GenBank/DDBJ databases">
        <title>Genome sequencing of the rare red list fungi Dentipellis fragilis.</title>
        <authorList>
            <person name="Buettner E."/>
            <person name="Kellner H."/>
        </authorList>
    </citation>
    <scope>NUCLEOTIDE SEQUENCE [LARGE SCALE GENOMIC DNA]</scope>
    <source>
        <strain evidence="11 12">DSM 105465</strain>
    </source>
</reference>
<comment type="caution">
    <text evidence="11">The sequence shown here is derived from an EMBL/GenBank/DDBJ whole genome shotgun (WGS) entry which is preliminary data.</text>
</comment>
<dbReference type="Gene3D" id="2.130.10.10">
    <property type="entry name" value="YVTN repeat-like/Quinoprotein amine dehydrogenase"/>
    <property type="match status" value="1"/>
</dbReference>
<evidence type="ECO:0000256" key="5">
    <source>
        <dbReference type="ARBA" id="ARBA00022737"/>
    </source>
</evidence>
<keyword evidence="6" id="KW-0012">Acyltransferase</keyword>
<dbReference type="InterPro" id="IPR007471">
    <property type="entry name" value="N-end_Aminoacyl_Trfase_N"/>
</dbReference>
<feature type="compositionally biased region" description="Basic and acidic residues" evidence="8">
    <location>
        <begin position="630"/>
        <end position="644"/>
    </location>
</feature>
<dbReference type="Pfam" id="PF04377">
    <property type="entry name" value="ATE_C"/>
    <property type="match status" value="1"/>
</dbReference>
<evidence type="ECO:0000256" key="6">
    <source>
        <dbReference type="ARBA" id="ARBA00023315"/>
    </source>
</evidence>
<keyword evidence="5" id="KW-0677">Repeat</keyword>
<dbReference type="EMBL" id="SEOQ01000006">
    <property type="protein sequence ID" value="TFY72760.1"/>
    <property type="molecule type" value="Genomic_DNA"/>
</dbReference>
<dbReference type="InterPro" id="IPR048720">
    <property type="entry name" value="PROPPIN"/>
</dbReference>
<keyword evidence="4" id="KW-0808">Transferase</keyword>
<feature type="compositionally biased region" description="Polar residues" evidence="8">
    <location>
        <begin position="327"/>
        <end position="336"/>
    </location>
</feature>
<dbReference type="PANTHER" id="PTHR21367:SF1">
    <property type="entry name" value="ARGINYL-TRNA--PROTEIN TRANSFERASE 1"/>
    <property type="match status" value="1"/>
</dbReference>
<comment type="similarity">
    <text evidence="1">Belongs to the R-transferase family.</text>
</comment>
<keyword evidence="12" id="KW-1185">Reference proteome</keyword>
<proteinExistence type="inferred from homology"/>
<dbReference type="EC" id="2.3.2.8" evidence="2"/>
<dbReference type="AlphaFoldDB" id="A0A4Y9ZF07"/>
<evidence type="ECO:0000259" key="9">
    <source>
        <dbReference type="Pfam" id="PF04376"/>
    </source>
</evidence>
<evidence type="ECO:0000256" key="7">
    <source>
        <dbReference type="ARBA" id="ARBA00025740"/>
    </source>
</evidence>
<dbReference type="InterPro" id="IPR030700">
    <property type="entry name" value="N-end_Aminoacyl_Trfase"/>
</dbReference>
<feature type="compositionally biased region" description="Basic and acidic residues" evidence="8">
    <location>
        <begin position="437"/>
        <end position="454"/>
    </location>
</feature>
<comment type="similarity">
    <text evidence="7">Belongs to the WD repeat PROPPIN family.</text>
</comment>
<protein>
    <recommendedName>
        <fullName evidence="2">arginyltransferase</fullName>
        <ecNumber evidence="2">2.3.2.8</ecNumber>
    </recommendedName>
</protein>
<accession>A0A4Y9ZF07</accession>
<dbReference type="STRING" id="205917.A0A4Y9ZF07"/>
<feature type="region of interest" description="Disordered" evidence="8">
    <location>
        <begin position="392"/>
        <end position="454"/>
    </location>
</feature>
<feature type="domain" description="N-end rule aminoacyl transferase C-terminal" evidence="10">
    <location>
        <begin position="689"/>
        <end position="832"/>
    </location>
</feature>
<dbReference type="Pfam" id="PF04376">
    <property type="entry name" value="ATE_N"/>
    <property type="match status" value="1"/>
</dbReference>
<dbReference type="OrthoDB" id="1667587at2759"/>
<dbReference type="Proteomes" id="UP000298327">
    <property type="component" value="Unassembled WGS sequence"/>
</dbReference>
<dbReference type="SUPFAM" id="SSF50978">
    <property type="entry name" value="WD40 repeat-like"/>
    <property type="match status" value="1"/>
</dbReference>
<evidence type="ECO:0000256" key="8">
    <source>
        <dbReference type="SAM" id="MobiDB-lite"/>
    </source>
</evidence>
<dbReference type="SMART" id="SM00320">
    <property type="entry name" value="WD40"/>
    <property type="match status" value="2"/>
</dbReference>
<dbReference type="InterPro" id="IPR036322">
    <property type="entry name" value="WD40_repeat_dom_sf"/>
</dbReference>
<organism evidence="11 12">
    <name type="scientific">Dentipellis fragilis</name>
    <dbReference type="NCBI Taxonomy" id="205917"/>
    <lineage>
        <taxon>Eukaryota</taxon>
        <taxon>Fungi</taxon>
        <taxon>Dikarya</taxon>
        <taxon>Basidiomycota</taxon>
        <taxon>Agaricomycotina</taxon>
        <taxon>Agaricomycetes</taxon>
        <taxon>Russulales</taxon>
        <taxon>Hericiaceae</taxon>
        <taxon>Dentipellis</taxon>
    </lineage>
</organism>
<evidence type="ECO:0000256" key="3">
    <source>
        <dbReference type="ARBA" id="ARBA00022574"/>
    </source>
</evidence>
<evidence type="ECO:0000256" key="1">
    <source>
        <dbReference type="ARBA" id="ARBA00009991"/>
    </source>
</evidence>
<dbReference type="Pfam" id="PF21032">
    <property type="entry name" value="PROPPIN"/>
    <property type="match status" value="1"/>
</dbReference>
<evidence type="ECO:0000313" key="12">
    <source>
        <dbReference type="Proteomes" id="UP000298327"/>
    </source>
</evidence>
<dbReference type="PANTHER" id="PTHR21367">
    <property type="entry name" value="ARGININE-TRNA-PROTEIN TRANSFERASE 1"/>
    <property type="match status" value="1"/>
</dbReference>
<evidence type="ECO:0000259" key="10">
    <source>
        <dbReference type="Pfam" id="PF04377"/>
    </source>
</evidence>
<feature type="domain" description="N-end aminoacyl transferase N-terminal" evidence="9">
    <location>
        <begin position="551"/>
        <end position="611"/>
    </location>
</feature>